<dbReference type="GO" id="GO:0006189">
    <property type="term" value="P:'de novo' IMP biosynthetic process"/>
    <property type="evidence" value="ECO:0007669"/>
    <property type="project" value="TreeGrafter"/>
</dbReference>
<dbReference type="AlphaFoldDB" id="E7ACH9"/>
<sequence>MFQVEWQKKLSALLEKSACLHLGVLFSGNGSNMQNLIEVFNGQSFWHPASQQHIVLKVKICVSSRPKAYGITRCAQLKMPCVVCQEEESLIQALRGCDLILLAGYMKILSARFVQSFPTINIHPSFLPHHKGKDAILKSFESQEGMGVSVHWVDAQVDHGPLILQETLQRLPEDSLEDFTQRVHALEQRLYPQALLQALGLEA</sequence>
<dbReference type="InterPro" id="IPR002376">
    <property type="entry name" value="Formyl_transf_N"/>
</dbReference>
<gene>
    <name evidence="6" type="ordered locus">Hfelis_01240</name>
</gene>
<comment type="pathway">
    <text evidence="1">Purine metabolism; IMP biosynthesis via de novo pathway; N(2)-formyl-N(1)-(5-phospho-D-ribosyl)glycinamide from N(1)-(5-phospho-D-ribosyl)glycinamide (10-formyl THF route): step 1/1.</text>
</comment>
<evidence type="ECO:0000256" key="2">
    <source>
        <dbReference type="ARBA" id="ARBA00012254"/>
    </source>
</evidence>
<protein>
    <recommendedName>
        <fullName evidence="2">phosphoribosylglycinamide formyltransferase 1</fullName>
        <ecNumber evidence="2">2.1.2.2</ecNumber>
    </recommendedName>
</protein>
<organism evidence="6 7">
    <name type="scientific">Helicobacter felis (strain ATCC 49179 / CCUG 28539 / NCTC 12436 / CS1)</name>
    <dbReference type="NCBI Taxonomy" id="936155"/>
    <lineage>
        <taxon>Bacteria</taxon>
        <taxon>Pseudomonadati</taxon>
        <taxon>Campylobacterota</taxon>
        <taxon>Epsilonproteobacteria</taxon>
        <taxon>Campylobacterales</taxon>
        <taxon>Helicobacteraceae</taxon>
        <taxon>Helicobacter</taxon>
    </lineage>
</organism>
<dbReference type="PANTHER" id="PTHR43369">
    <property type="entry name" value="PHOSPHORIBOSYLGLYCINAMIDE FORMYLTRANSFERASE"/>
    <property type="match status" value="1"/>
</dbReference>
<dbReference type="RefSeq" id="WP_013468578.1">
    <property type="nucleotide sequence ID" value="NC_014810.2"/>
</dbReference>
<dbReference type="PANTHER" id="PTHR43369:SF2">
    <property type="entry name" value="PHOSPHORIBOSYLGLYCINAMIDE FORMYLTRANSFERASE"/>
    <property type="match status" value="1"/>
</dbReference>
<reference evidence="6 7" key="1">
    <citation type="journal article" date="2011" name="Genome Biol. Evol.">
        <title>Comparative whole genome sequence analysis of the carcinogenic bacterial model pathogen Helicobacter felis.</title>
        <authorList>
            <person name="Arnold I.C."/>
            <person name="Zigova Z."/>
            <person name="Holden M."/>
            <person name="Lawley T.D."/>
            <person name="Rad R."/>
            <person name="Dougan G."/>
            <person name="Falkow S."/>
            <person name="Bentley S.D."/>
            <person name="Muller A."/>
        </authorList>
    </citation>
    <scope>NUCLEOTIDE SEQUENCE [LARGE SCALE GENOMIC DNA]</scope>
    <source>
        <strain evidence="7">ATCC 49179 / CCUG 28539 / NCTC 12436 / CS1</strain>
    </source>
</reference>
<proteinExistence type="predicted"/>
<dbReference type="HOGENOM" id="CLU_038395_1_3_7"/>
<dbReference type="Proteomes" id="UP000007934">
    <property type="component" value="Chromosome"/>
</dbReference>
<dbReference type="Pfam" id="PF00551">
    <property type="entry name" value="Formyl_trans_N"/>
    <property type="match status" value="1"/>
</dbReference>
<dbReference type="SUPFAM" id="SSF53328">
    <property type="entry name" value="Formyltransferase"/>
    <property type="match status" value="1"/>
</dbReference>
<accession>E7ACH9</accession>
<evidence type="ECO:0000259" key="5">
    <source>
        <dbReference type="Pfam" id="PF00551"/>
    </source>
</evidence>
<dbReference type="EC" id="2.1.2.2" evidence="2"/>
<keyword evidence="7" id="KW-1185">Reference proteome</keyword>
<dbReference type="Gene3D" id="3.40.50.170">
    <property type="entry name" value="Formyl transferase, N-terminal domain"/>
    <property type="match status" value="1"/>
</dbReference>
<keyword evidence="4" id="KW-0658">Purine biosynthesis</keyword>
<dbReference type="KEGG" id="hfe:HFELIS_01240"/>
<evidence type="ECO:0000313" key="6">
    <source>
        <dbReference type="EMBL" id="CBY82208.1"/>
    </source>
</evidence>
<dbReference type="GO" id="GO:0005737">
    <property type="term" value="C:cytoplasm"/>
    <property type="evidence" value="ECO:0007669"/>
    <property type="project" value="TreeGrafter"/>
</dbReference>
<dbReference type="GeneID" id="36133311"/>
<name>E7ACH9_HELFC</name>
<dbReference type="eggNOG" id="COG0299">
    <property type="taxonomic scope" value="Bacteria"/>
</dbReference>
<evidence type="ECO:0000256" key="3">
    <source>
        <dbReference type="ARBA" id="ARBA00022679"/>
    </source>
</evidence>
<feature type="domain" description="Formyl transferase N-terminal" evidence="5">
    <location>
        <begin position="24"/>
        <end position="195"/>
    </location>
</feature>
<evidence type="ECO:0000256" key="4">
    <source>
        <dbReference type="ARBA" id="ARBA00022755"/>
    </source>
</evidence>
<dbReference type="GO" id="GO:0004644">
    <property type="term" value="F:phosphoribosylglycinamide formyltransferase activity"/>
    <property type="evidence" value="ECO:0007669"/>
    <property type="project" value="UniProtKB-EC"/>
</dbReference>
<dbReference type="STRING" id="936155.HFELIS_01240"/>
<keyword evidence="3" id="KW-0808">Transferase</keyword>
<dbReference type="InterPro" id="IPR036477">
    <property type="entry name" value="Formyl_transf_N_sf"/>
</dbReference>
<dbReference type="EMBL" id="FQ670179">
    <property type="protein sequence ID" value="CBY82208.1"/>
    <property type="molecule type" value="Genomic_DNA"/>
</dbReference>
<evidence type="ECO:0000313" key="7">
    <source>
        <dbReference type="Proteomes" id="UP000007934"/>
    </source>
</evidence>
<evidence type="ECO:0000256" key="1">
    <source>
        <dbReference type="ARBA" id="ARBA00005054"/>
    </source>
</evidence>